<reference evidence="2 3" key="1">
    <citation type="submission" date="2019-01" db="EMBL/GenBank/DDBJ databases">
        <authorList>
            <person name="Deng T."/>
        </authorList>
    </citation>
    <scope>NUCLEOTIDE SEQUENCE [LARGE SCALE GENOMIC DNA]</scope>
    <source>
        <strain evidence="2 3">F8825</strain>
    </source>
</reference>
<dbReference type="AlphaFoldDB" id="A0A4Q2SWJ8"/>
<gene>
    <name evidence="2" type="ORF">EUU22_17930</name>
</gene>
<keyword evidence="1" id="KW-0812">Transmembrane</keyword>
<feature type="transmembrane region" description="Helical" evidence="1">
    <location>
        <begin position="169"/>
        <end position="189"/>
    </location>
</feature>
<organism evidence="2 3">
    <name type="scientific">Ciceribacter ferrooxidans</name>
    <dbReference type="NCBI Taxonomy" id="2509717"/>
    <lineage>
        <taxon>Bacteria</taxon>
        <taxon>Pseudomonadati</taxon>
        <taxon>Pseudomonadota</taxon>
        <taxon>Alphaproteobacteria</taxon>
        <taxon>Hyphomicrobiales</taxon>
        <taxon>Rhizobiaceae</taxon>
        <taxon>Ciceribacter</taxon>
    </lineage>
</organism>
<protein>
    <recommendedName>
        <fullName evidence="4">Yip1 domain-containing protein</fullName>
    </recommendedName>
</protein>
<evidence type="ECO:0000313" key="2">
    <source>
        <dbReference type="EMBL" id="RYC09963.1"/>
    </source>
</evidence>
<sequence>MPTLKEVKLYLTGLWLLFQRDTKGFSFLDLTDRGALRSFWAMAWAAPAILVSWLWWRAAYLAVMPLGTETGPIFFFRLALVEVANWLMPVILAGVLAWALGIGPRFAAIVTVTNWLALPVSYAYAVLIVLMVLLPVLKGLLTILWLVLLLTLVFALFRVLRMVLGDHTLTIATMTMVLLVPTMLLSELLERFLGVFPG</sequence>
<keyword evidence="1" id="KW-0472">Membrane</keyword>
<dbReference type="EMBL" id="SDVB01000253">
    <property type="protein sequence ID" value="RYC09963.1"/>
    <property type="molecule type" value="Genomic_DNA"/>
</dbReference>
<feature type="transmembrane region" description="Helical" evidence="1">
    <location>
        <begin position="39"/>
        <end position="63"/>
    </location>
</feature>
<keyword evidence="1" id="KW-1133">Transmembrane helix</keyword>
<comment type="caution">
    <text evidence="2">The sequence shown here is derived from an EMBL/GenBank/DDBJ whole genome shotgun (WGS) entry which is preliminary data.</text>
</comment>
<name>A0A4Q2SWJ8_9HYPH</name>
<feature type="transmembrane region" description="Helical" evidence="1">
    <location>
        <begin position="83"/>
        <end position="103"/>
    </location>
</feature>
<feature type="transmembrane region" description="Helical" evidence="1">
    <location>
        <begin position="140"/>
        <end position="157"/>
    </location>
</feature>
<proteinExistence type="predicted"/>
<feature type="transmembrane region" description="Helical" evidence="1">
    <location>
        <begin position="115"/>
        <end position="134"/>
    </location>
</feature>
<evidence type="ECO:0008006" key="4">
    <source>
        <dbReference type="Google" id="ProtNLM"/>
    </source>
</evidence>
<evidence type="ECO:0000256" key="1">
    <source>
        <dbReference type="SAM" id="Phobius"/>
    </source>
</evidence>
<dbReference type="RefSeq" id="WP_129333358.1">
    <property type="nucleotide sequence ID" value="NZ_SDVB01000253.1"/>
</dbReference>
<evidence type="ECO:0000313" key="3">
    <source>
        <dbReference type="Proteomes" id="UP000291088"/>
    </source>
</evidence>
<dbReference type="OrthoDB" id="9811204at2"/>
<keyword evidence="3" id="KW-1185">Reference proteome</keyword>
<dbReference type="Proteomes" id="UP000291088">
    <property type="component" value="Unassembled WGS sequence"/>
</dbReference>
<accession>A0A4Q2SWJ8</accession>